<evidence type="ECO:0000256" key="3">
    <source>
        <dbReference type="ARBA" id="ARBA00008640"/>
    </source>
</evidence>
<dbReference type="InterPro" id="IPR032816">
    <property type="entry name" value="VTT_dom"/>
</dbReference>
<evidence type="ECO:0000256" key="10">
    <source>
        <dbReference type="SAM" id="MobiDB-lite"/>
    </source>
</evidence>
<dbReference type="GO" id="GO:0016192">
    <property type="term" value="P:vesicle-mediated transport"/>
    <property type="evidence" value="ECO:0007669"/>
    <property type="project" value="TreeGrafter"/>
</dbReference>
<name>A0A4R0RUS6_9APHY</name>
<dbReference type="PANTHER" id="PTHR47549:SF3">
    <property type="entry name" value="GOLGI APPARATUS MEMBRANE PROTEIN TVP38"/>
    <property type="match status" value="1"/>
</dbReference>
<evidence type="ECO:0000256" key="7">
    <source>
        <dbReference type="ARBA" id="ARBA00022989"/>
    </source>
</evidence>
<dbReference type="GO" id="GO:0000139">
    <property type="term" value="C:Golgi membrane"/>
    <property type="evidence" value="ECO:0007669"/>
    <property type="project" value="UniProtKB-SubCell"/>
</dbReference>
<sequence>MDEKSDPAFPSSTSRCAPPKGIPPQSPPSTGYPQPTPSSTPSCSRSYHVATSQYPYPSRPAYPSIASRAASSSAYSRPRTLRIANLLKPWIPVIAYAVTTFGFLTAIGFWRAEVFQGLDSLSQWLKGDEYQGYAVIFLLIFLTTIPPLPLYSTLIILSGYTFGPWTGAIISYFASLAGALLVFMASRAFFRESISRWLNCTITVKRVVKAIEKRPKLLFLIRLAPYPFNVMNCLLAASSTLTLRTYTICTALSLFKLIIHTSIGSSIRSFAEYHVSKPGQPPHDSSEENLLGHYSTVIGVTLCVGIFIYLSYVARRAVDDELQDDALDREETMAFLSDDDALDADEMAQTPLGHSASLPPRPSIGSEDRFVNGGYEEATLGLGH</sequence>
<reference evidence="13 14" key="1">
    <citation type="submission" date="2018-11" db="EMBL/GenBank/DDBJ databases">
        <title>Genome assembly of Steccherinum ochraceum LE-BIN_3174, the white-rot fungus of the Steccherinaceae family (The Residual Polyporoid clade, Polyporales, Basidiomycota).</title>
        <authorList>
            <person name="Fedorova T.V."/>
            <person name="Glazunova O.A."/>
            <person name="Landesman E.O."/>
            <person name="Moiseenko K.V."/>
            <person name="Psurtseva N.V."/>
            <person name="Savinova O.S."/>
            <person name="Shakhova N.V."/>
            <person name="Tyazhelova T.V."/>
            <person name="Vasina D.V."/>
        </authorList>
    </citation>
    <scope>NUCLEOTIDE SEQUENCE [LARGE SCALE GENOMIC DNA]</scope>
    <source>
        <strain evidence="13 14">LE-BIN_3174</strain>
    </source>
</reference>
<feature type="compositionally biased region" description="Low complexity" evidence="10">
    <location>
        <begin position="28"/>
        <end position="46"/>
    </location>
</feature>
<organism evidence="13 14">
    <name type="scientific">Steccherinum ochraceum</name>
    <dbReference type="NCBI Taxonomy" id="92696"/>
    <lineage>
        <taxon>Eukaryota</taxon>
        <taxon>Fungi</taxon>
        <taxon>Dikarya</taxon>
        <taxon>Basidiomycota</taxon>
        <taxon>Agaricomycotina</taxon>
        <taxon>Agaricomycetes</taxon>
        <taxon>Polyporales</taxon>
        <taxon>Steccherinaceae</taxon>
        <taxon>Steccherinum</taxon>
    </lineage>
</organism>
<evidence type="ECO:0000313" key="14">
    <source>
        <dbReference type="Proteomes" id="UP000292702"/>
    </source>
</evidence>
<keyword evidence="8" id="KW-0333">Golgi apparatus</keyword>
<dbReference type="OrthoDB" id="166803at2759"/>
<keyword evidence="9 11" id="KW-0472">Membrane</keyword>
<dbReference type="Pfam" id="PF09335">
    <property type="entry name" value="VTT_dom"/>
    <property type="match status" value="1"/>
</dbReference>
<gene>
    <name evidence="13" type="ORF">EIP91_011094</name>
</gene>
<dbReference type="InterPro" id="IPR051076">
    <property type="entry name" value="Golgi_membrane_TVP38/TMEM64"/>
</dbReference>
<feature type="transmembrane region" description="Helical" evidence="11">
    <location>
        <begin position="217"/>
        <end position="237"/>
    </location>
</feature>
<dbReference type="GO" id="GO:0000022">
    <property type="term" value="P:mitotic spindle elongation"/>
    <property type="evidence" value="ECO:0007669"/>
    <property type="project" value="TreeGrafter"/>
</dbReference>
<evidence type="ECO:0000256" key="1">
    <source>
        <dbReference type="ARBA" id="ARBA00002978"/>
    </source>
</evidence>
<dbReference type="STRING" id="92696.A0A4R0RUS6"/>
<comment type="caution">
    <text evidence="13">The sequence shown here is derived from an EMBL/GenBank/DDBJ whole genome shotgun (WGS) entry which is preliminary data.</text>
</comment>
<comment type="similarity">
    <text evidence="3">Belongs to the TVP38/TMEM64 family.</text>
</comment>
<evidence type="ECO:0000256" key="9">
    <source>
        <dbReference type="ARBA" id="ARBA00023136"/>
    </source>
</evidence>
<feature type="transmembrane region" description="Helical" evidence="11">
    <location>
        <begin position="90"/>
        <end position="112"/>
    </location>
</feature>
<keyword evidence="6 11" id="KW-0812">Transmembrane</keyword>
<evidence type="ECO:0000313" key="13">
    <source>
        <dbReference type="EMBL" id="TCD71323.1"/>
    </source>
</evidence>
<feature type="transmembrane region" description="Helical" evidence="11">
    <location>
        <begin position="291"/>
        <end position="312"/>
    </location>
</feature>
<feature type="domain" description="VTT" evidence="12">
    <location>
        <begin position="151"/>
        <end position="265"/>
    </location>
</feature>
<accession>A0A4R0RUS6</accession>
<feature type="region of interest" description="Disordered" evidence="10">
    <location>
        <begin position="1"/>
        <end position="46"/>
    </location>
</feature>
<dbReference type="EMBL" id="RWJN01000007">
    <property type="protein sequence ID" value="TCD71323.1"/>
    <property type="molecule type" value="Genomic_DNA"/>
</dbReference>
<dbReference type="PANTHER" id="PTHR47549">
    <property type="entry name" value="GOLGI APPARATUS MEMBRANE PROTEIN TVP38-RELATED"/>
    <property type="match status" value="1"/>
</dbReference>
<evidence type="ECO:0000256" key="4">
    <source>
        <dbReference type="ARBA" id="ARBA00013533"/>
    </source>
</evidence>
<dbReference type="Proteomes" id="UP000292702">
    <property type="component" value="Unassembled WGS sequence"/>
</dbReference>
<comment type="subcellular location">
    <subcellularLocation>
        <location evidence="2">Golgi apparatus membrane</location>
        <topology evidence="2">Multi-pass membrane protein</topology>
    </subcellularLocation>
</comment>
<dbReference type="AlphaFoldDB" id="A0A4R0RUS6"/>
<evidence type="ECO:0000256" key="11">
    <source>
        <dbReference type="SAM" id="Phobius"/>
    </source>
</evidence>
<proteinExistence type="inferred from homology"/>
<feature type="transmembrane region" description="Helical" evidence="11">
    <location>
        <begin position="169"/>
        <end position="190"/>
    </location>
</feature>
<evidence type="ECO:0000256" key="8">
    <source>
        <dbReference type="ARBA" id="ARBA00023034"/>
    </source>
</evidence>
<keyword evidence="14" id="KW-1185">Reference proteome</keyword>
<evidence type="ECO:0000256" key="5">
    <source>
        <dbReference type="ARBA" id="ARBA00020673"/>
    </source>
</evidence>
<evidence type="ECO:0000256" key="6">
    <source>
        <dbReference type="ARBA" id="ARBA00022692"/>
    </source>
</evidence>
<evidence type="ECO:0000256" key="2">
    <source>
        <dbReference type="ARBA" id="ARBA00004653"/>
    </source>
</evidence>
<keyword evidence="7 11" id="KW-1133">Transmembrane helix</keyword>
<feature type="transmembrane region" description="Helical" evidence="11">
    <location>
        <begin position="133"/>
        <end position="157"/>
    </location>
</feature>
<comment type="function">
    <text evidence="1">Golgi membrane protein involved in vesicular trafficking and spindle migration.</text>
</comment>
<evidence type="ECO:0000259" key="12">
    <source>
        <dbReference type="Pfam" id="PF09335"/>
    </source>
</evidence>
<protein>
    <recommendedName>
        <fullName evidence="4">Golgi apparatus membrane protein TVP38</fullName>
    </recommendedName>
    <alternativeName>
        <fullName evidence="5">Golgi apparatus membrane protein tvp38</fullName>
    </alternativeName>
</protein>